<dbReference type="Proteomes" id="UP000756132">
    <property type="component" value="Chromosome 5"/>
</dbReference>
<dbReference type="GeneID" id="71986367"/>
<reference evidence="2" key="1">
    <citation type="submission" date="2021-12" db="EMBL/GenBank/DDBJ databases">
        <authorList>
            <person name="Zaccaron A."/>
            <person name="Stergiopoulos I."/>
        </authorList>
    </citation>
    <scope>NUCLEOTIDE SEQUENCE</scope>
    <source>
        <strain evidence="2">Race5_Kim</strain>
    </source>
</reference>
<keyword evidence="3" id="KW-1185">Reference proteome</keyword>
<dbReference type="GO" id="GO:0031490">
    <property type="term" value="F:chromatin DNA binding"/>
    <property type="evidence" value="ECO:0007669"/>
    <property type="project" value="TreeGrafter"/>
</dbReference>
<dbReference type="EMBL" id="CP090167">
    <property type="protein sequence ID" value="UJO17508.1"/>
    <property type="molecule type" value="Genomic_DNA"/>
</dbReference>
<evidence type="ECO:0000313" key="2">
    <source>
        <dbReference type="EMBL" id="UJO17508.1"/>
    </source>
</evidence>
<accession>A0A9Q8LHI5</accession>
<dbReference type="SUPFAM" id="SSF50729">
    <property type="entry name" value="PH domain-like"/>
    <property type="match status" value="1"/>
</dbReference>
<proteinExistence type="predicted"/>
<evidence type="ECO:0000313" key="3">
    <source>
        <dbReference type="Proteomes" id="UP000756132"/>
    </source>
</evidence>
<dbReference type="RefSeq" id="XP_047761874.1">
    <property type="nucleotide sequence ID" value="XM_047905637.1"/>
</dbReference>
<feature type="region of interest" description="Disordered" evidence="1">
    <location>
        <begin position="201"/>
        <end position="257"/>
    </location>
</feature>
<gene>
    <name evidence="2" type="ORF">CLAFUR5_06489</name>
</gene>
<dbReference type="PANTHER" id="PTHR31606:SF1">
    <property type="entry name" value="WW DOMAIN BINDING PROTEIN 2, ISOFORM E"/>
    <property type="match status" value="1"/>
</dbReference>
<dbReference type="AlphaFoldDB" id="A0A9Q8LHI5"/>
<evidence type="ECO:0000256" key="1">
    <source>
        <dbReference type="SAM" id="MobiDB-lite"/>
    </source>
</evidence>
<dbReference type="OrthoDB" id="1259151at2759"/>
<reference evidence="2" key="2">
    <citation type="journal article" date="2022" name="Microb. Genom.">
        <title>A chromosome-scale genome assembly of the tomato pathogen Cladosporium fulvum reveals a compartmentalized genome architecture and the presence of a dispensable chromosome.</title>
        <authorList>
            <person name="Zaccaron A.Z."/>
            <person name="Chen L.H."/>
            <person name="Samaras A."/>
            <person name="Stergiopoulos I."/>
        </authorList>
    </citation>
    <scope>NUCLEOTIDE SEQUENCE</scope>
    <source>
        <strain evidence="2">Race5_Kim</strain>
    </source>
</reference>
<dbReference type="InterPro" id="IPR044852">
    <property type="entry name" value="WBP2-like"/>
</dbReference>
<sequence length="257" mass="27999">MSINWVMLSPATNPPFTPLPNEQVVCVAPGKRIGFDLSTPKHYPGRQAQPYSLSHSNGSLYITNRRVVYLPDKPTETFKSFAVPILNLQDAHVTLPWFSANSWHAALRPTPGGGIPTSAGILELKLTLRDAGVSDFHSSYEKIRERLMQAVDVSNIDGDNAQAVNRMDVSNVNLDDLPAYSEESDGPLLPPTATAATVAQTQHQQRSQQLRDSGVGVDSDEAGSPKPQETPDEPPPGYAEAQMAGVQDEMERRAERS</sequence>
<dbReference type="PANTHER" id="PTHR31606">
    <property type="entry name" value="WW DOMAIN BINDING PROTEIN 2, ISOFORM E"/>
    <property type="match status" value="1"/>
</dbReference>
<protein>
    <submittedName>
        <fullName evidence="2">UPF0664 stress-induced protein</fullName>
    </submittedName>
</protein>
<dbReference type="KEGG" id="ffu:CLAFUR5_06489"/>
<dbReference type="CDD" id="cd13214">
    <property type="entry name" value="PH-GRAM_WBP2"/>
    <property type="match status" value="1"/>
</dbReference>
<dbReference type="GO" id="GO:0003713">
    <property type="term" value="F:transcription coactivator activity"/>
    <property type="evidence" value="ECO:0007669"/>
    <property type="project" value="InterPro"/>
</dbReference>
<organism evidence="2 3">
    <name type="scientific">Passalora fulva</name>
    <name type="common">Tomato leaf mold</name>
    <name type="synonym">Cladosporium fulvum</name>
    <dbReference type="NCBI Taxonomy" id="5499"/>
    <lineage>
        <taxon>Eukaryota</taxon>
        <taxon>Fungi</taxon>
        <taxon>Dikarya</taxon>
        <taxon>Ascomycota</taxon>
        <taxon>Pezizomycotina</taxon>
        <taxon>Dothideomycetes</taxon>
        <taxon>Dothideomycetidae</taxon>
        <taxon>Mycosphaerellales</taxon>
        <taxon>Mycosphaerellaceae</taxon>
        <taxon>Fulvia</taxon>
    </lineage>
</organism>
<dbReference type="OMA" id="SNRLEDH"/>
<dbReference type="GO" id="GO:0005634">
    <property type="term" value="C:nucleus"/>
    <property type="evidence" value="ECO:0007669"/>
    <property type="project" value="TreeGrafter"/>
</dbReference>
<name>A0A9Q8LHI5_PASFU</name>